<dbReference type="SMART" id="SM00530">
    <property type="entry name" value="HTH_XRE"/>
    <property type="match status" value="1"/>
</dbReference>
<dbReference type="InterPro" id="IPR001387">
    <property type="entry name" value="Cro/C1-type_HTH"/>
</dbReference>
<dbReference type="CDD" id="cd00093">
    <property type="entry name" value="HTH_XRE"/>
    <property type="match status" value="1"/>
</dbReference>
<dbReference type="InterPro" id="IPR010982">
    <property type="entry name" value="Lambda_DNA-bd_dom_sf"/>
</dbReference>
<dbReference type="PROSITE" id="PS50943">
    <property type="entry name" value="HTH_CROC1"/>
    <property type="match status" value="1"/>
</dbReference>
<evidence type="ECO:0000313" key="3">
    <source>
        <dbReference type="EMBL" id="ORJ24832.1"/>
    </source>
</evidence>
<dbReference type="RefSeq" id="WP_017491823.1">
    <property type="nucleotide sequence ID" value="NZ_CAUQAZ010000008.1"/>
</dbReference>
<protein>
    <submittedName>
        <fullName evidence="3">Addiction module antidote protein, HigA family</fullName>
    </submittedName>
</protein>
<dbReference type="GO" id="GO:0003677">
    <property type="term" value="F:DNA binding"/>
    <property type="evidence" value="ECO:0007669"/>
    <property type="project" value="UniProtKB-KW"/>
</dbReference>
<dbReference type="PANTHER" id="PTHR36924:SF1">
    <property type="entry name" value="ANTITOXIN HIGA-1"/>
    <property type="match status" value="1"/>
</dbReference>
<keyword evidence="4" id="KW-1185">Reference proteome</keyword>
<accession>A0A1X0WDH5</accession>
<feature type="domain" description="HTH cro/C1-type" evidence="2">
    <location>
        <begin position="13"/>
        <end position="67"/>
    </location>
</feature>
<dbReference type="PANTHER" id="PTHR36924">
    <property type="entry name" value="ANTITOXIN HIGA-1"/>
    <property type="match status" value="1"/>
</dbReference>
<dbReference type="InterPro" id="IPR013430">
    <property type="entry name" value="Toxin_antidote_HigA"/>
</dbReference>
<evidence type="ECO:0000256" key="1">
    <source>
        <dbReference type="ARBA" id="ARBA00023125"/>
    </source>
</evidence>
<dbReference type="AlphaFoldDB" id="A0A1X0WDH5"/>
<keyword evidence="1" id="KW-0238">DNA-binding</keyword>
<dbReference type="Gene3D" id="1.10.260.40">
    <property type="entry name" value="lambda repressor-like DNA-binding domains"/>
    <property type="match status" value="1"/>
</dbReference>
<dbReference type="SUPFAM" id="SSF47413">
    <property type="entry name" value="lambda repressor-like DNA-binding domains"/>
    <property type="match status" value="1"/>
</dbReference>
<evidence type="ECO:0000259" key="2">
    <source>
        <dbReference type="PROSITE" id="PS50943"/>
    </source>
</evidence>
<name>A0A1X0WDH5_9GAMM</name>
<evidence type="ECO:0000313" key="4">
    <source>
        <dbReference type="Proteomes" id="UP000192536"/>
    </source>
</evidence>
<organism evidence="3 4">
    <name type="scientific">Rouxiella badensis</name>
    <dbReference type="NCBI Taxonomy" id="1646377"/>
    <lineage>
        <taxon>Bacteria</taxon>
        <taxon>Pseudomonadati</taxon>
        <taxon>Pseudomonadota</taxon>
        <taxon>Gammaproteobacteria</taxon>
        <taxon>Enterobacterales</taxon>
        <taxon>Yersiniaceae</taxon>
        <taxon>Rouxiella</taxon>
    </lineage>
</organism>
<dbReference type="EMBL" id="MRWE01000023">
    <property type="protein sequence ID" value="ORJ24832.1"/>
    <property type="molecule type" value="Genomic_DNA"/>
</dbReference>
<reference evidence="3 4" key="1">
    <citation type="journal article" date="2017" name="Int. J. Syst. Evol. Microbiol.">
        <title>Rouxiella badensis sp. nov. and Rouxiella silvae sp. nov. isolated from peat bog soil in Germany and emendation of the genus description.</title>
        <authorList>
            <person name="Le Fleche-Mateos A."/>
            <person name="Kugler J.H."/>
            <person name="Hansen S.H."/>
            <person name="Syldatk C."/>
            <person name="Hausmann R."/>
            <person name="Lomprez F."/>
            <person name="Vandenbogaert M."/>
            <person name="Manuguerra J.C."/>
            <person name="Grimont P.A."/>
        </authorList>
    </citation>
    <scope>NUCLEOTIDE SEQUENCE [LARGE SCALE GENOMIC DNA]</scope>
    <source>
        <strain evidence="3 4">DSM 100043</strain>
    </source>
</reference>
<dbReference type="GeneID" id="93564928"/>
<dbReference type="NCBIfam" id="TIGR02607">
    <property type="entry name" value="antidote_HigA"/>
    <property type="match status" value="1"/>
</dbReference>
<gene>
    <name evidence="3" type="ORF">BS640_14325</name>
</gene>
<dbReference type="Proteomes" id="UP000192536">
    <property type="component" value="Unassembled WGS sequence"/>
</dbReference>
<proteinExistence type="predicted"/>
<dbReference type="Pfam" id="PF01381">
    <property type="entry name" value="HTH_3"/>
    <property type="match status" value="1"/>
</dbReference>
<sequence>MYPFEPPHPGEIIAAAMAELNIGVRQLATAMEVSPSAVSRLLSRKRDVSPELALRLSRVLGSSAETWLKMQIYFNLHEAAKNVDVSRLEPVKARSYDEIKRPFGPRALQ</sequence>
<comment type="caution">
    <text evidence="3">The sequence shown here is derived from an EMBL/GenBank/DDBJ whole genome shotgun (WGS) entry which is preliminary data.</text>
</comment>